<dbReference type="Pfam" id="PF17681">
    <property type="entry name" value="GCP_N_terminal"/>
    <property type="match status" value="1"/>
</dbReference>
<dbReference type="Proteomes" id="UP000002173">
    <property type="component" value="Chromosome 2"/>
</dbReference>
<dbReference type="GeneID" id="5477881"/>
<dbReference type="GO" id="GO:0051321">
    <property type="term" value="P:meiotic cell cycle"/>
    <property type="evidence" value="ECO:0007669"/>
    <property type="project" value="TreeGrafter"/>
</dbReference>
<dbReference type="GO" id="GO:0051225">
    <property type="term" value="P:spindle assembly"/>
    <property type="evidence" value="ECO:0007669"/>
    <property type="project" value="TreeGrafter"/>
</dbReference>
<comment type="subcellular location">
    <subcellularLocation>
        <location evidence="5">Cytoplasm</location>
        <location evidence="5">Cytoskeleton</location>
        <location evidence="5">Microtubule organizing center</location>
    </subcellularLocation>
</comment>
<evidence type="ECO:0000256" key="3">
    <source>
        <dbReference type="ARBA" id="ARBA00022701"/>
    </source>
</evidence>
<comment type="caution">
    <text evidence="8">The sequence shown here is derived from an EMBL/GenBank/DDBJ whole genome shotgun (WGS) entry which is preliminary data.</text>
</comment>
<evidence type="ECO:0000256" key="5">
    <source>
        <dbReference type="RuleBase" id="RU363050"/>
    </source>
</evidence>
<keyword evidence="2 5" id="KW-0963">Cytoplasm</keyword>
<dbReference type="AlphaFoldDB" id="A7AT27"/>
<evidence type="ECO:0000256" key="4">
    <source>
        <dbReference type="ARBA" id="ARBA00023212"/>
    </source>
</evidence>
<dbReference type="STRING" id="5865.A7AT27"/>
<dbReference type="eggNOG" id="KOG2001">
    <property type="taxonomic scope" value="Eukaryota"/>
</dbReference>
<keyword evidence="9" id="KW-1185">Reference proteome</keyword>
<organism evidence="8 9">
    <name type="scientific">Babesia bovis</name>
    <dbReference type="NCBI Taxonomy" id="5865"/>
    <lineage>
        <taxon>Eukaryota</taxon>
        <taxon>Sar</taxon>
        <taxon>Alveolata</taxon>
        <taxon>Apicomplexa</taxon>
        <taxon>Aconoidasida</taxon>
        <taxon>Piroplasmida</taxon>
        <taxon>Babesiidae</taxon>
        <taxon>Babesia</taxon>
    </lineage>
</organism>
<proteinExistence type="inferred from homology"/>
<dbReference type="GO" id="GO:0000922">
    <property type="term" value="C:spindle pole"/>
    <property type="evidence" value="ECO:0007669"/>
    <property type="project" value="InterPro"/>
</dbReference>
<feature type="domain" description="Gamma tubulin complex component C-terminal" evidence="6">
    <location>
        <begin position="234"/>
        <end position="547"/>
    </location>
</feature>
<dbReference type="GO" id="GO:0007020">
    <property type="term" value="P:microtubule nucleation"/>
    <property type="evidence" value="ECO:0007669"/>
    <property type="project" value="InterPro"/>
</dbReference>
<evidence type="ECO:0000256" key="1">
    <source>
        <dbReference type="ARBA" id="ARBA00010337"/>
    </source>
</evidence>
<dbReference type="KEGG" id="bbo:BBOV_II001290"/>
<dbReference type="GO" id="GO:0043015">
    <property type="term" value="F:gamma-tubulin binding"/>
    <property type="evidence" value="ECO:0007669"/>
    <property type="project" value="InterPro"/>
</dbReference>
<dbReference type="GO" id="GO:0051011">
    <property type="term" value="F:microtubule minus-end binding"/>
    <property type="evidence" value="ECO:0007669"/>
    <property type="project" value="TreeGrafter"/>
</dbReference>
<keyword evidence="4 5" id="KW-0206">Cytoskeleton</keyword>
<dbReference type="VEuPathDB" id="PiroplasmaDB:BBOV_II001290"/>
<name>A7AT27_BABBO</name>
<dbReference type="InParanoid" id="A7AT27"/>
<dbReference type="InterPro" id="IPR041470">
    <property type="entry name" value="GCP_N"/>
</dbReference>
<accession>A7AT27</accession>
<evidence type="ECO:0000259" key="6">
    <source>
        <dbReference type="Pfam" id="PF04130"/>
    </source>
</evidence>
<dbReference type="GO" id="GO:0005874">
    <property type="term" value="C:microtubule"/>
    <property type="evidence" value="ECO:0007669"/>
    <property type="project" value="UniProtKB-KW"/>
</dbReference>
<dbReference type="GO" id="GO:0000278">
    <property type="term" value="P:mitotic cell cycle"/>
    <property type="evidence" value="ECO:0007669"/>
    <property type="project" value="TreeGrafter"/>
</dbReference>
<dbReference type="GO" id="GO:0031122">
    <property type="term" value="P:cytoplasmic microtubule organization"/>
    <property type="evidence" value="ECO:0007669"/>
    <property type="project" value="TreeGrafter"/>
</dbReference>
<evidence type="ECO:0000259" key="7">
    <source>
        <dbReference type="Pfam" id="PF17681"/>
    </source>
</evidence>
<dbReference type="GO" id="GO:0000930">
    <property type="term" value="C:gamma-tubulin complex"/>
    <property type="evidence" value="ECO:0007669"/>
    <property type="project" value="TreeGrafter"/>
</dbReference>
<dbReference type="PANTHER" id="PTHR19302">
    <property type="entry name" value="GAMMA TUBULIN COMPLEX PROTEIN"/>
    <property type="match status" value="1"/>
</dbReference>
<dbReference type="InterPro" id="IPR040457">
    <property type="entry name" value="GCP_C"/>
</dbReference>
<reference evidence="8 9" key="1">
    <citation type="journal article" date="2007" name="PLoS Pathog.">
        <title>Genome sequence of Babesia bovis and comparative analysis of apicomplexan hemoprotozoa.</title>
        <authorList>
            <person name="Brayton K.A."/>
            <person name="Lau A.O.T."/>
            <person name="Herndon D.R."/>
            <person name="Hannick L."/>
            <person name="Kappmeyer L.S."/>
            <person name="Berens S.J."/>
            <person name="Bidwell S.L."/>
            <person name="Brown W.C."/>
            <person name="Crabtree J."/>
            <person name="Fadrosh D."/>
            <person name="Feldblum T."/>
            <person name="Forberger H.A."/>
            <person name="Haas B.J."/>
            <person name="Howell J.M."/>
            <person name="Khouri H."/>
            <person name="Koo H."/>
            <person name="Mann D.J."/>
            <person name="Norimine J."/>
            <person name="Paulsen I.T."/>
            <person name="Radune D."/>
            <person name="Ren Q."/>
            <person name="Smith R.K. Jr."/>
            <person name="Suarez C.E."/>
            <person name="White O."/>
            <person name="Wortman J.R."/>
            <person name="Knowles D.P. Jr."/>
            <person name="McElwain T.F."/>
            <person name="Nene V.M."/>
        </authorList>
    </citation>
    <scope>NUCLEOTIDE SEQUENCE [LARGE SCALE GENOMIC DNA]</scope>
    <source>
        <strain evidence="8">T2Bo</strain>
    </source>
</reference>
<sequence>MAEEILMLAKMQHQVQEFVRDNERGLVTLSLCEVMNVLLQELQSRIAQFEESQCKMGTGLQKFKLYLKPALHTFELLTMVINNANLKGAKLLNTLYTTCQMFGVGDARRSLANHLLKQTMEAYCYLIDQWLNYGQLYDPYQEFFIVETGQQNVPESVTYQIDWDRVPVMLEDIAEKILQTGIYVRILLGSKNRAVSEPNPVHYTTMEELKETIGAIHQIASDNLMKYLVLEKNLMDVFESLHAFFLMARSDYLCNLLAEGQHRNLNEAFSLNFHEALEQSTLRNDPNKHLFSLDIDDKAMPGLRINKCDNLAKIVTMKFRVEWPLHMFVTKSTLENYQTMFKFLLQLKQAERDLSNIWLMHMKWKRLAFTPNAQIRLNFVFVNIQRMLFLCRNVAYLSTIEVTERNFNILMQTYEKHMQNNNANQSVCFVIEQQKNFVEQVVKQSMVNDGIVGPHIHRAISLCILFATQVIAFLDQHQMDNKGQEHDNVEQTTRFASELLHNQGYIAMVTTAATQFDKHLRELVAILEANESVNNSLLLRLNYSGFFY</sequence>
<dbReference type="PANTHER" id="PTHR19302:SF13">
    <property type="entry name" value="GAMMA-TUBULIN COMPLEX COMPONENT 2"/>
    <property type="match status" value="1"/>
</dbReference>
<evidence type="ECO:0000256" key="2">
    <source>
        <dbReference type="ARBA" id="ARBA00022490"/>
    </source>
</evidence>
<gene>
    <name evidence="8" type="ORF">BBOV_II001290</name>
</gene>
<dbReference type="InterPro" id="IPR007259">
    <property type="entry name" value="GCP"/>
</dbReference>
<keyword evidence="3 5" id="KW-0493">Microtubule</keyword>
<dbReference type="InterPro" id="IPR042241">
    <property type="entry name" value="GCP_C_sf"/>
</dbReference>
<protein>
    <recommendedName>
        <fullName evidence="5">Spindle pole body component</fullName>
    </recommendedName>
</protein>
<evidence type="ECO:0000313" key="9">
    <source>
        <dbReference type="Proteomes" id="UP000002173"/>
    </source>
</evidence>
<evidence type="ECO:0000313" key="8">
    <source>
        <dbReference type="EMBL" id="EDO06088.1"/>
    </source>
</evidence>
<dbReference type="Gene3D" id="1.20.120.1900">
    <property type="entry name" value="Gamma-tubulin complex, C-terminal domain"/>
    <property type="match status" value="1"/>
</dbReference>
<dbReference type="OMA" id="QNMSGDP"/>
<dbReference type="Pfam" id="PF04130">
    <property type="entry name" value="GCP_C_terminal"/>
    <property type="match status" value="1"/>
</dbReference>
<feature type="domain" description="Gamma tubulin complex component protein N-terminal" evidence="7">
    <location>
        <begin position="1"/>
        <end position="229"/>
    </location>
</feature>
<dbReference type="EMBL" id="AAXT01000003">
    <property type="protein sequence ID" value="EDO06088.1"/>
    <property type="molecule type" value="Genomic_DNA"/>
</dbReference>
<comment type="similarity">
    <text evidence="1 5">Belongs to the TUBGCP family.</text>
</comment>